<evidence type="ECO:0000313" key="1">
    <source>
        <dbReference type="EMBL" id="CAF4827854.1"/>
    </source>
</evidence>
<dbReference type="EMBL" id="CAJOBP010054661">
    <property type="protein sequence ID" value="CAF4827854.1"/>
    <property type="molecule type" value="Genomic_DNA"/>
</dbReference>
<protein>
    <submittedName>
        <fullName evidence="1">Uncharacterized protein</fullName>
    </submittedName>
</protein>
<evidence type="ECO:0000313" key="2">
    <source>
        <dbReference type="Proteomes" id="UP000663873"/>
    </source>
</evidence>
<reference evidence="1" key="1">
    <citation type="submission" date="2021-02" db="EMBL/GenBank/DDBJ databases">
        <authorList>
            <person name="Nowell W R."/>
        </authorList>
    </citation>
    <scope>NUCLEOTIDE SEQUENCE</scope>
</reference>
<keyword evidence="2" id="KW-1185">Reference proteome</keyword>
<dbReference type="AlphaFoldDB" id="A0A821QN20"/>
<organism evidence="1 2">
    <name type="scientific">Rotaria socialis</name>
    <dbReference type="NCBI Taxonomy" id="392032"/>
    <lineage>
        <taxon>Eukaryota</taxon>
        <taxon>Metazoa</taxon>
        <taxon>Spiralia</taxon>
        <taxon>Gnathifera</taxon>
        <taxon>Rotifera</taxon>
        <taxon>Eurotatoria</taxon>
        <taxon>Bdelloidea</taxon>
        <taxon>Philodinida</taxon>
        <taxon>Philodinidae</taxon>
        <taxon>Rotaria</taxon>
    </lineage>
</organism>
<feature type="non-terminal residue" evidence="1">
    <location>
        <position position="64"/>
    </location>
</feature>
<name>A0A821QN20_9BILA</name>
<gene>
    <name evidence="1" type="ORF">UJA718_LOCUS42461</name>
</gene>
<comment type="caution">
    <text evidence="1">The sequence shown here is derived from an EMBL/GenBank/DDBJ whole genome shotgun (WGS) entry which is preliminary data.</text>
</comment>
<proteinExistence type="predicted"/>
<sequence length="64" mass="7638">MRYELDKISRYFPNVDTLTVRFEQHASSALFRLYIEKIINLDHIKHLVLDGKCHTMATLYELIL</sequence>
<accession>A0A821QN20</accession>
<dbReference type="Proteomes" id="UP000663873">
    <property type="component" value="Unassembled WGS sequence"/>
</dbReference>